<name>A0A8K0C624_IGNLU</name>
<dbReference type="GO" id="GO:0007165">
    <property type="term" value="P:signal transduction"/>
    <property type="evidence" value="ECO:0007669"/>
    <property type="project" value="TreeGrafter"/>
</dbReference>
<dbReference type="Pfam" id="PF03127">
    <property type="entry name" value="GAT"/>
    <property type="match status" value="1"/>
</dbReference>
<dbReference type="Proteomes" id="UP000801492">
    <property type="component" value="Unassembled WGS sequence"/>
</dbReference>
<dbReference type="GO" id="GO:0015031">
    <property type="term" value="P:protein transport"/>
    <property type="evidence" value="ECO:0007669"/>
    <property type="project" value="UniProtKB-KW"/>
</dbReference>
<feature type="compositionally biased region" description="Polar residues" evidence="4">
    <location>
        <begin position="379"/>
        <end position="413"/>
    </location>
</feature>
<evidence type="ECO:0000313" key="8">
    <source>
        <dbReference type="Proteomes" id="UP000801492"/>
    </source>
</evidence>
<dbReference type="PROSITE" id="PS50179">
    <property type="entry name" value="VHS"/>
    <property type="match status" value="1"/>
</dbReference>
<gene>
    <name evidence="7" type="ORF">ILUMI_26248</name>
</gene>
<accession>A0A8K0C624</accession>
<evidence type="ECO:0000313" key="7">
    <source>
        <dbReference type="EMBL" id="KAF2879919.1"/>
    </source>
</evidence>
<reference evidence="7" key="1">
    <citation type="submission" date="2019-08" db="EMBL/GenBank/DDBJ databases">
        <title>The genome of the North American firefly Photinus pyralis.</title>
        <authorList>
            <consortium name="Photinus pyralis genome working group"/>
            <person name="Fallon T.R."/>
            <person name="Sander Lower S.E."/>
            <person name="Weng J.-K."/>
        </authorList>
    </citation>
    <scope>NUCLEOTIDE SEQUENCE</scope>
    <source>
        <strain evidence="7">TRF0915ILg1</strain>
        <tissue evidence="7">Whole body</tissue>
    </source>
</reference>
<feature type="region of interest" description="Disordered" evidence="4">
    <location>
        <begin position="379"/>
        <end position="416"/>
    </location>
</feature>
<keyword evidence="8" id="KW-1185">Reference proteome</keyword>
<feature type="region of interest" description="Disordered" evidence="4">
    <location>
        <begin position="453"/>
        <end position="493"/>
    </location>
</feature>
<dbReference type="PROSITE" id="PS50909">
    <property type="entry name" value="GAT"/>
    <property type="match status" value="1"/>
</dbReference>
<dbReference type="InterPro" id="IPR002014">
    <property type="entry name" value="VHS_dom"/>
</dbReference>
<feature type="domain" description="GAT" evidence="6">
    <location>
        <begin position="206"/>
        <end position="294"/>
    </location>
</feature>
<dbReference type="EMBL" id="VTPC01091055">
    <property type="protein sequence ID" value="KAF2879919.1"/>
    <property type="molecule type" value="Genomic_DNA"/>
</dbReference>
<feature type="region of interest" description="Disordered" evidence="4">
    <location>
        <begin position="175"/>
        <end position="197"/>
    </location>
</feature>
<dbReference type="AlphaFoldDB" id="A0A8K0C624"/>
<comment type="similarity">
    <text evidence="1">Belongs to the TOM1 family.</text>
</comment>
<dbReference type="Gene3D" id="1.25.40.90">
    <property type="match status" value="1"/>
</dbReference>
<evidence type="ECO:0000256" key="1">
    <source>
        <dbReference type="ARBA" id="ARBA00007708"/>
    </source>
</evidence>
<keyword evidence="3" id="KW-0653">Protein transport</keyword>
<dbReference type="SMART" id="SM00288">
    <property type="entry name" value="VHS"/>
    <property type="match status" value="1"/>
</dbReference>
<dbReference type="SUPFAM" id="SSF48464">
    <property type="entry name" value="ENTH/VHS domain"/>
    <property type="match status" value="1"/>
</dbReference>
<evidence type="ECO:0008006" key="9">
    <source>
        <dbReference type="Google" id="ProtNLM"/>
    </source>
</evidence>
<evidence type="ECO:0000256" key="4">
    <source>
        <dbReference type="SAM" id="MobiDB-lite"/>
    </source>
</evidence>
<dbReference type="CDD" id="cd03565">
    <property type="entry name" value="VHS_Tom1_like"/>
    <property type="match status" value="1"/>
</dbReference>
<dbReference type="Pfam" id="PF00790">
    <property type="entry name" value="VHS"/>
    <property type="match status" value="1"/>
</dbReference>
<organism evidence="7 8">
    <name type="scientific">Ignelater luminosus</name>
    <name type="common">Cucubano</name>
    <name type="synonym">Pyrophorus luminosus</name>
    <dbReference type="NCBI Taxonomy" id="2038154"/>
    <lineage>
        <taxon>Eukaryota</taxon>
        <taxon>Metazoa</taxon>
        <taxon>Ecdysozoa</taxon>
        <taxon>Arthropoda</taxon>
        <taxon>Hexapoda</taxon>
        <taxon>Insecta</taxon>
        <taxon>Pterygota</taxon>
        <taxon>Neoptera</taxon>
        <taxon>Endopterygota</taxon>
        <taxon>Coleoptera</taxon>
        <taxon>Polyphaga</taxon>
        <taxon>Elateriformia</taxon>
        <taxon>Elateroidea</taxon>
        <taxon>Elateridae</taxon>
        <taxon>Agrypninae</taxon>
        <taxon>Pyrophorini</taxon>
        <taxon>Ignelater</taxon>
    </lineage>
</organism>
<dbReference type="Gene3D" id="1.20.58.160">
    <property type="match status" value="1"/>
</dbReference>
<dbReference type="PANTHER" id="PTHR13856:SF137">
    <property type="entry name" value="GH05942P"/>
    <property type="match status" value="1"/>
</dbReference>
<feature type="compositionally biased region" description="Low complexity" evidence="4">
    <location>
        <begin position="458"/>
        <end position="478"/>
    </location>
</feature>
<feature type="domain" description="VHS" evidence="5">
    <location>
        <begin position="24"/>
        <end position="157"/>
    </location>
</feature>
<dbReference type="GO" id="GO:0005768">
    <property type="term" value="C:endosome"/>
    <property type="evidence" value="ECO:0007669"/>
    <property type="project" value="TreeGrafter"/>
</dbReference>
<evidence type="ECO:0000256" key="3">
    <source>
        <dbReference type="ARBA" id="ARBA00022927"/>
    </source>
</evidence>
<dbReference type="OrthoDB" id="2018246at2759"/>
<dbReference type="InterPro" id="IPR008942">
    <property type="entry name" value="ENTH_VHS"/>
</dbReference>
<dbReference type="GO" id="GO:0016020">
    <property type="term" value="C:membrane"/>
    <property type="evidence" value="ECO:0007669"/>
    <property type="project" value="TreeGrafter"/>
</dbReference>
<feature type="region of interest" description="Disordered" evidence="4">
    <location>
        <begin position="313"/>
        <end position="342"/>
    </location>
</feature>
<feature type="compositionally biased region" description="Polar residues" evidence="4">
    <location>
        <begin position="184"/>
        <end position="197"/>
    </location>
</feature>
<protein>
    <recommendedName>
        <fullName evidence="9">TOM1-like protein 2</fullName>
    </recommendedName>
</protein>
<dbReference type="GO" id="GO:0043130">
    <property type="term" value="F:ubiquitin binding"/>
    <property type="evidence" value="ECO:0007669"/>
    <property type="project" value="InterPro"/>
</dbReference>
<proteinExistence type="inferred from homology"/>
<dbReference type="PANTHER" id="PTHR13856">
    <property type="entry name" value="VHS DOMAIN CONTAINING PROTEIN FAMILY"/>
    <property type="match status" value="1"/>
</dbReference>
<evidence type="ECO:0000256" key="2">
    <source>
        <dbReference type="ARBA" id="ARBA00022448"/>
    </source>
</evidence>
<sequence length="493" mass="53064">MSFFGNALGGNPFATPVGSRIEQATDGTLASENWALNMEICDLVNETEDGPKDAIKAIRKRLTQNAGKNYTVVMYSLTVLETCVKNCGKRFHILACSKDFVQELVKLIGPKNDPPTAVQEKVLSLIQSWADAFKHQPELSGVVSVYQDLLNKGIEFPATDLDAMAPIFTPQRSVDASIPPAATEPQTQNSPATNVPSPTGGILSTEQRAKLQSELDVVQSNMAVFGEMLSEMQPGNEQPDELELLQELNSACRGMQERLVELISKLSNDDLTAELLRINDDLNNLFLRYSRWEKNREAGGQSASAVLAKAIGPSPKNVSDSQADDSLIDLGPPDVSDQLSKLSLSSSSASAQLAQLGTVTARNGPQDDDEFGVFAQSRKTTYDSSKTSGSSYKDNLNPDQISGGLNSVMQGRQTSRDTDFDEMATWLGDTATAEESVTSSEFEKFLAERAAAAESLPSVTTTNTASNSNSTQGSSRSQSSKDSKKEGLLALLI</sequence>
<dbReference type="PIRSF" id="PIRSF036948">
    <property type="entry name" value="TOM1"/>
    <property type="match status" value="1"/>
</dbReference>
<dbReference type="CDD" id="cd14233">
    <property type="entry name" value="GAT_TOM1_like"/>
    <property type="match status" value="1"/>
</dbReference>
<evidence type="ECO:0000259" key="5">
    <source>
        <dbReference type="PROSITE" id="PS50179"/>
    </source>
</evidence>
<dbReference type="SUPFAM" id="SSF89009">
    <property type="entry name" value="GAT-like domain"/>
    <property type="match status" value="1"/>
</dbReference>
<dbReference type="GO" id="GO:0030276">
    <property type="term" value="F:clathrin binding"/>
    <property type="evidence" value="ECO:0007669"/>
    <property type="project" value="TreeGrafter"/>
</dbReference>
<dbReference type="InterPro" id="IPR038425">
    <property type="entry name" value="GAT_sf"/>
</dbReference>
<dbReference type="GO" id="GO:0035091">
    <property type="term" value="F:phosphatidylinositol binding"/>
    <property type="evidence" value="ECO:0007669"/>
    <property type="project" value="InterPro"/>
</dbReference>
<dbReference type="InterPro" id="IPR014645">
    <property type="entry name" value="TOM1"/>
</dbReference>
<evidence type="ECO:0000259" key="6">
    <source>
        <dbReference type="PROSITE" id="PS50909"/>
    </source>
</evidence>
<keyword evidence="2" id="KW-0813">Transport</keyword>
<comment type="caution">
    <text evidence="7">The sequence shown here is derived from an EMBL/GenBank/DDBJ whole genome shotgun (WGS) entry which is preliminary data.</text>
</comment>
<dbReference type="InterPro" id="IPR004152">
    <property type="entry name" value="GAT_dom"/>
</dbReference>